<sequence length="249" mass="26970">MRNSYLVSALLLCNFLTAQISAVGIGTTNPQQKLHLDNSVGTLRVESLDKDNNEYNGGNAVPAGTFPLYVDSDGVLSLKLETLYNSDGSDAIDHLNIPTSSITLPITDADGKVEATFKSYTVTVSRPSILEVKYSVSFEVYQFASPLTKTRDAAARRITTFYSLNGGARRYGQTSRCYMNNNINNPAPHLAGEVLAAAGPAYNSTTTYIQIPAGTHTLDFKAEVSTNLPSLATHVKLAIDTDSIFMRLY</sequence>
<accession>A0A1G4W8R3</accession>
<feature type="signal peptide" evidence="1">
    <location>
        <begin position="1"/>
        <end position="18"/>
    </location>
</feature>
<keyword evidence="1" id="KW-0732">Signal</keyword>
<dbReference type="RefSeq" id="WP_023577397.1">
    <property type="nucleotide sequence ID" value="NZ_CBCSBQ010000029.1"/>
</dbReference>
<name>A0A1G4W8R3_9FLAO</name>
<protein>
    <recommendedName>
        <fullName evidence="4">DUF4397 domain-containing protein</fullName>
    </recommendedName>
</protein>
<organism evidence="2 3">
    <name type="scientific">Flavobacterium saliperosum</name>
    <dbReference type="NCBI Taxonomy" id="329186"/>
    <lineage>
        <taxon>Bacteria</taxon>
        <taxon>Pseudomonadati</taxon>
        <taxon>Bacteroidota</taxon>
        <taxon>Flavobacteriia</taxon>
        <taxon>Flavobacteriales</taxon>
        <taxon>Flavobacteriaceae</taxon>
        <taxon>Flavobacterium</taxon>
    </lineage>
</organism>
<evidence type="ECO:0000313" key="2">
    <source>
        <dbReference type="EMBL" id="SCX17902.1"/>
    </source>
</evidence>
<dbReference type="EMBL" id="FMTY01000008">
    <property type="protein sequence ID" value="SCX17902.1"/>
    <property type="molecule type" value="Genomic_DNA"/>
</dbReference>
<dbReference type="Proteomes" id="UP000182124">
    <property type="component" value="Unassembled WGS sequence"/>
</dbReference>
<proteinExistence type="predicted"/>
<dbReference type="eggNOG" id="ENOG5033ZPP">
    <property type="taxonomic scope" value="Bacteria"/>
</dbReference>
<evidence type="ECO:0008006" key="4">
    <source>
        <dbReference type="Google" id="ProtNLM"/>
    </source>
</evidence>
<reference evidence="2 3" key="1">
    <citation type="submission" date="2016-10" db="EMBL/GenBank/DDBJ databases">
        <authorList>
            <person name="de Groot N.N."/>
        </authorList>
    </citation>
    <scope>NUCLEOTIDE SEQUENCE [LARGE SCALE GENOMIC DNA]</scope>
    <source>
        <strain evidence="2 3">CGMCC 1.3801</strain>
    </source>
</reference>
<evidence type="ECO:0000256" key="1">
    <source>
        <dbReference type="SAM" id="SignalP"/>
    </source>
</evidence>
<dbReference type="AlphaFoldDB" id="A0A1G4W8R3"/>
<gene>
    <name evidence="2" type="ORF">SAMN02927925_02608</name>
</gene>
<evidence type="ECO:0000313" key="3">
    <source>
        <dbReference type="Proteomes" id="UP000182124"/>
    </source>
</evidence>
<dbReference type="STRING" id="329186.SAMN02927925_02608"/>
<feature type="chain" id="PRO_5010343148" description="DUF4397 domain-containing protein" evidence="1">
    <location>
        <begin position="19"/>
        <end position="249"/>
    </location>
</feature>